<dbReference type="Gene3D" id="1.10.150.240">
    <property type="entry name" value="Putative phosphatase, domain 2"/>
    <property type="match status" value="1"/>
</dbReference>
<dbReference type="PANTHER" id="PTHR43434:SF1">
    <property type="entry name" value="PHOSPHOGLYCOLATE PHOSPHATASE"/>
    <property type="match status" value="1"/>
</dbReference>
<dbReference type="Proteomes" id="UP000183002">
    <property type="component" value="Unassembled WGS sequence"/>
</dbReference>
<accession>A0A1H8AGZ3</accession>
<dbReference type="EC" id="3.1.3.18" evidence="4"/>
<dbReference type="InterPro" id="IPR050155">
    <property type="entry name" value="HAD-like_hydrolase_sf"/>
</dbReference>
<dbReference type="STRING" id="1077947.SAMN05216227_1001135"/>
<evidence type="ECO:0000256" key="3">
    <source>
        <dbReference type="ARBA" id="ARBA00006171"/>
    </source>
</evidence>
<dbReference type="PRINTS" id="PR00413">
    <property type="entry name" value="HADHALOGNASE"/>
</dbReference>
<dbReference type="Gene3D" id="3.40.50.1000">
    <property type="entry name" value="HAD superfamily/HAD-like"/>
    <property type="match status" value="1"/>
</dbReference>
<evidence type="ECO:0000313" key="5">
    <source>
        <dbReference type="EMBL" id="SEM70045.1"/>
    </source>
</evidence>
<dbReference type="Pfam" id="PF00702">
    <property type="entry name" value="Hydrolase"/>
    <property type="match status" value="1"/>
</dbReference>
<dbReference type="EMBL" id="FOCO01000001">
    <property type="protein sequence ID" value="SEM70045.1"/>
    <property type="molecule type" value="Genomic_DNA"/>
</dbReference>
<reference evidence="5 6" key="1">
    <citation type="submission" date="2016-10" db="EMBL/GenBank/DDBJ databases">
        <authorList>
            <person name="de Groot N.N."/>
        </authorList>
    </citation>
    <scope>NUCLEOTIDE SEQUENCE [LARGE SCALE GENOMIC DNA]</scope>
    <source>
        <strain evidence="5 6">CGMCC 1.10836</strain>
    </source>
</reference>
<dbReference type="SFLD" id="SFLDG01129">
    <property type="entry name" value="C1.5:_HAD__Beta-PGM__Phosphata"/>
    <property type="match status" value="1"/>
</dbReference>
<organism evidence="5 6">
    <name type="scientific">Pseudorhodobacter antarcticus</name>
    <dbReference type="NCBI Taxonomy" id="1077947"/>
    <lineage>
        <taxon>Bacteria</taxon>
        <taxon>Pseudomonadati</taxon>
        <taxon>Pseudomonadota</taxon>
        <taxon>Alphaproteobacteria</taxon>
        <taxon>Rhodobacterales</taxon>
        <taxon>Paracoccaceae</taxon>
        <taxon>Pseudorhodobacter</taxon>
    </lineage>
</organism>
<evidence type="ECO:0000313" key="6">
    <source>
        <dbReference type="Proteomes" id="UP000183002"/>
    </source>
</evidence>
<dbReference type="InterPro" id="IPR023198">
    <property type="entry name" value="PGP-like_dom2"/>
</dbReference>
<dbReference type="InterPro" id="IPR023214">
    <property type="entry name" value="HAD_sf"/>
</dbReference>
<comment type="catalytic activity">
    <reaction evidence="1">
        <text>2-phosphoglycolate + H2O = glycolate + phosphate</text>
        <dbReference type="Rhea" id="RHEA:14369"/>
        <dbReference type="ChEBI" id="CHEBI:15377"/>
        <dbReference type="ChEBI" id="CHEBI:29805"/>
        <dbReference type="ChEBI" id="CHEBI:43474"/>
        <dbReference type="ChEBI" id="CHEBI:58033"/>
        <dbReference type="EC" id="3.1.3.18"/>
    </reaction>
</comment>
<dbReference type="GO" id="GO:0005829">
    <property type="term" value="C:cytosol"/>
    <property type="evidence" value="ECO:0007669"/>
    <property type="project" value="TreeGrafter"/>
</dbReference>
<dbReference type="SFLD" id="SFLDS00003">
    <property type="entry name" value="Haloacid_Dehalogenase"/>
    <property type="match status" value="1"/>
</dbReference>
<dbReference type="InterPro" id="IPR006439">
    <property type="entry name" value="HAD-SF_hydro_IA"/>
</dbReference>
<dbReference type="RefSeq" id="WP_050521404.1">
    <property type="nucleotide sequence ID" value="NZ_FOCO01000001.1"/>
</dbReference>
<evidence type="ECO:0000256" key="4">
    <source>
        <dbReference type="ARBA" id="ARBA00013078"/>
    </source>
</evidence>
<dbReference type="AlphaFoldDB" id="A0A1H8AGZ3"/>
<keyword evidence="6" id="KW-1185">Reference proteome</keyword>
<evidence type="ECO:0000256" key="1">
    <source>
        <dbReference type="ARBA" id="ARBA00000830"/>
    </source>
</evidence>
<name>A0A1H8AGZ3_9RHOB</name>
<dbReference type="GO" id="GO:0006281">
    <property type="term" value="P:DNA repair"/>
    <property type="evidence" value="ECO:0007669"/>
    <property type="project" value="TreeGrafter"/>
</dbReference>
<dbReference type="PANTHER" id="PTHR43434">
    <property type="entry name" value="PHOSPHOGLYCOLATE PHOSPHATASE"/>
    <property type="match status" value="1"/>
</dbReference>
<dbReference type="SUPFAM" id="SSF56784">
    <property type="entry name" value="HAD-like"/>
    <property type="match status" value="1"/>
</dbReference>
<dbReference type="NCBIfam" id="TIGR01509">
    <property type="entry name" value="HAD-SF-IA-v3"/>
    <property type="match status" value="1"/>
</dbReference>
<dbReference type="InterPro" id="IPR036412">
    <property type="entry name" value="HAD-like_sf"/>
</dbReference>
<protein>
    <recommendedName>
        <fullName evidence="4">phosphoglycolate phosphatase</fullName>
        <ecNumber evidence="4">3.1.3.18</ecNumber>
    </recommendedName>
</protein>
<evidence type="ECO:0000256" key="2">
    <source>
        <dbReference type="ARBA" id="ARBA00004818"/>
    </source>
</evidence>
<comment type="pathway">
    <text evidence="2">Organic acid metabolism; glycolate biosynthesis; glycolate from 2-phosphoglycolate: step 1/1.</text>
</comment>
<proteinExistence type="inferred from homology"/>
<comment type="similarity">
    <text evidence="3">Belongs to the HAD-like hydrolase superfamily. CbbY/CbbZ/Gph/YieH family.</text>
</comment>
<dbReference type="GO" id="GO:0008967">
    <property type="term" value="F:phosphoglycolate phosphatase activity"/>
    <property type="evidence" value="ECO:0007669"/>
    <property type="project" value="UniProtKB-EC"/>
</dbReference>
<sequence>MTPKAVLFDCDGVLVDSEVAAFDLLTADLAGYGLVLSRAEMEARFLGGTISGLFQTARDLGADLPDDWVDTFYAQLYARLAQGTPLIDGAQAVLDRLAAAGMVFAVGSNGSDQKMQITLGQHPRVLAHFNGHLYSGQTLGCPKPDPGLWLHAARALGVDPADCVVVDDSPTGCLGAVRAGIRCLGLAEHDDGARLLAVGAEVIRSLRDIPGKLGLPG</sequence>
<gene>
    <name evidence="5" type="ORF">SAMN05216227_1001135</name>
</gene>
<dbReference type="OrthoDB" id="9797743at2"/>